<dbReference type="AlphaFoldDB" id="A0AAP0D884"/>
<organism evidence="2 3">
    <name type="scientific">Deinandra increscens subsp. villosa</name>
    <dbReference type="NCBI Taxonomy" id="3103831"/>
    <lineage>
        <taxon>Eukaryota</taxon>
        <taxon>Viridiplantae</taxon>
        <taxon>Streptophyta</taxon>
        <taxon>Embryophyta</taxon>
        <taxon>Tracheophyta</taxon>
        <taxon>Spermatophyta</taxon>
        <taxon>Magnoliopsida</taxon>
        <taxon>eudicotyledons</taxon>
        <taxon>Gunneridae</taxon>
        <taxon>Pentapetalae</taxon>
        <taxon>asterids</taxon>
        <taxon>campanulids</taxon>
        <taxon>Asterales</taxon>
        <taxon>Asteraceae</taxon>
        <taxon>Asteroideae</taxon>
        <taxon>Heliantheae alliance</taxon>
        <taxon>Madieae</taxon>
        <taxon>Madiinae</taxon>
        <taxon>Deinandra</taxon>
    </lineage>
</organism>
<reference evidence="2 3" key="1">
    <citation type="submission" date="2024-04" db="EMBL/GenBank/DDBJ databases">
        <title>The reference genome of an endangered Asteraceae, Deinandra increscens subsp. villosa, native to the Central Coast of California.</title>
        <authorList>
            <person name="Guilliams M."/>
            <person name="Hasenstab-Lehman K."/>
            <person name="Meyer R."/>
            <person name="Mcevoy S."/>
        </authorList>
    </citation>
    <scope>NUCLEOTIDE SEQUENCE [LARGE SCALE GENOMIC DNA]</scope>
    <source>
        <tissue evidence="2">Leaf</tissue>
    </source>
</reference>
<protein>
    <submittedName>
        <fullName evidence="2">Uncharacterized protein</fullName>
    </submittedName>
</protein>
<gene>
    <name evidence="2" type="ORF">SSX86_010823</name>
</gene>
<comment type="caution">
    <text evidence="2">The sequence shown here is derived from an EMBL/GenBank/DDBJ whole genome shotgun (WGS) entry which is preliminary data.</text>
</comment>
<feature type="region of interest" description="Disordered" evidence="1">
    <location>
        <begin position="201"/>
        <end position="250"/>
    </location>
</feature>
<feature type="region of interest" description="Disordered" evidence="1">
    <location>
        <begin position="24"/>
        <end position="80"/>
    </location>
</feature>
<proteinExistence type="predicted"/>
<dbReference type="Proteomes" id="UP001408789">
    <property type="component" value="Unassembled WGS sequence"/>
</dbReference>
<evidence type="ECO:0000256" key="1">
    <source>
        <dbReference type="SAM" id="MobiDB-lite"/>
    </source>
</evidence>
<sequence length="294" mass="32089">MVIQVGSRSVKVDLDSIQQLLGVPSDKIQFGNDPHDDQDDVNVADNSESEAGAISSSRQPEDSNDSYNEVEITQLGDDDDSARTLVHLQGSHAKETSEFLDNSDSLREKANLFEEFVNVSKVDTPPPDDLNTTGSPHNFDSVDVISSQVSLEKNYDNSSRSIATDNIISSILGDINDASQNESNQQKSLMNSYEAIVNFRPPSFKQSSSHIDPTKPSPLKLGDDDESPRTPVHTQGIHEKETKGGVDHSASLRDKANFVEEAVNVSKVNTALCVDLNVTIRSPNNLNKEDVNIP</sequence>
<dbReference type="EMBL" id="JBCNJP010000012">
    <property type="protein sequence ID" value="KAK9070421.1"/>
    <property type="molecule type" value="Genomic_DNA"/>
</dbReference>
<name>A0AAP0D884_9ASTR</name>
<keyword evidence="3" id="KW-1185">Reference proteome</keyword>
<feature type="compositionally biased region" description="Basic and acidic residues" evidence="1">
    <location>
        <begin position="236"/>
        <end position="250"/>
    </location>
</feature>
<evidence type="ECO:0000313" key="3">
    <source>
        <dbReference type="Proteomes" id="UP001408789"/>
    </source>
</evidence>
<accession>A0AAP0D884</accession>
<evidence type="ECO:0000313" key="2">
    <source>
        <dbReference type="EMBL" id="KAK9070421.1"/>
    </source>
</evidence>